<dbReference type="AlphaFoldDB" id="A0A2J7TJ48"/>
<accession>A0A2J7TJ48</accession>
<proteinExistence type="predicted"/>
<dbReference type="InterPro" id="IPR029058">
    <property type="entry name" value="AB_hydrolase_fold"/>
</dbReference>
<evidence type="ECO:0000259" key="1">
    <source>
        <dbReference type="Pfam" id="PF12697"/>
    </source>
</evidence>
<dbReference type="SUPFAM" id="SSF53474">
    <property type="entry name" value="alpha/beta-Hydrolases"/>
    <property type="match status" value="1"/>
</dbReference>
<dbReference type="InterPro" id="IPR000073">
    <property type="entry name" value="AB_hydrolase_1"/>
</dbReference>
<dbReference type="PANTHER" id="PTHR46438:SF11">
    <property type="entry name" value="LIPASE-RELATED"/>
    <property type="match status" value="1"/>
</dbReference>
<organism evidence="2 3">
    <name type="scientific">Methylocella silvestris</name>
    <dbReference type="NCBI Taxonomy" id="199596"/>
    <lineage>
        <taxon>Bacteria</taxon>
        <taxon>Pseudomonadati</taxon>
        <taxon>Pseudomonadota</taxon>
        <taxon>Alphaproteobacteria</taxon>
        <taxon>Hyphomicrobiales</taxon>
        <taxon>Beijerinckiaceae</taxon>
        <taxon>Methylocella</taxon>
    </lineage>
</organism>
<evidence type="ECO:0000313" key="3">
    <source>
        <dbReference type="Proteomes" id="UP000236286"/>
    </source>
</evidence>
<comment type="caution">
    <text evidence="2">The sequence shown here is derived from an EMBL/GenBank/DDBJ whole genome shotgun (WGS) entry which is preliminary data.</text>
</comment>
<dbReference type="Pfam" id="PF12697">
    <property type="entry name" value="Abhydrolase_6"/>
    <property type="match status" value="1"/>
</dbReference>
<protein>
    <submittedName>
        <fullName evidence="2">Alpha/beta hydrolase</fullName>
    </submittedName>
</protein>
<feature type="domain" description="AB hydrolase-1" evidence="1">
    <location>
        <begin position="53"/>
        <end position="283"/>
    </location>
</feature>
<dbReference type="EMBL" id="PDZR01000005">
    <property type="protein sequence ID" value="PNG26776.1"/>
    <property type="molecule type" value="Genomic_DNA"/>
</dbReference>
<dbReference type="Proteomes" id="UP000236286">
    <property type="component" value="Unassembled WGS sequence"/>
</dbReference>
<sequence>MLDQKSSDYTSQWLPVSPQFITLGDKGPTVRYLQIGQGPALVLLHTVRTQLDLFQRVIPKLANDFSVYALDYPGFGWSEIVPDADYREPALRRHVLTFIEKMQLDDITLAGESIGATLALTAASELGSRVRQVVAFNTYDYLPGLERANLLASIIIKSVRAPVIGSIFASLENRDIVNGIVKGGFFDPRKLPSDFVDELARVGKRAGYSRAARAVYKALPSFVAARSRYSSITSPVTLVYGDHDWSRPSEREAVRSLIHQAKMITLPNAGHFTSLERADEFVQILSQTKFKEGRAG</sequence>
<evidence type="ECO:0000313" key="2">
    <source>
        <dbReference type="EMBL" id="PNG26776.1"/>
    </source>
</evidence>
<dbReference type="Gene3D" id="3.40.50.1820">
    <property type="entry name" value="alpha/beta hydrolase"/>
    <property type="match status" value="1"/>
</dbReference>
<keyword evidence="2" id="KW-0378">Hydrolase</keyword>
<dbReference type="PANTHER" id="PTHR46438">
    <property type="entry name" value="ALPHA/BETA-HYDROLASES SUPERFAMILY PROTEIN"/>
    <property type="match status" value="1"/>
</dbReference>
<dbReference type="OrthoDB" id="9799612at2"/>
<dbReference type="GO" id="GO:0016787">
    <property type="term" value="F:hydrolase activity"/>
    <property type="evidence" value="ECO:0007669"/>
    <property type="project" value="UniProtKB-KW"/>
</dbReference>
<name>A0A2J7TJ48_METSI</name>
<gene>
    <name evidence="2" type="ORF">CR492_07300</name>
</gene>
<reference evidence="2 3" key="1">
    <citation type="submission" date="2017-10" db="EMBL/GenBank/DDBJ databases">
        <title>Genome announcement of Methylocella silvestris TVC from permafrost.</title>
        <authorList>
            <person name="Wang J."/>
            <person name="Geng K."/>
            <person name="Ul-Haque F."/>
            <person name="Crombie A.T."/>
            <person name="Street L.E."/>
            <person name="Wookey P.A."/>
            <person name="Murrell J.C."/>
            <person name="Pratscher J."/>
        </authorList>
    </citation>
    <scope>NUCLEOTIDE SEQUENCE [LARGE SCALE GENOMIC DNA]</scope>
    <source>
        <strain evidence="2 3">TVC</strain>
    </source>
</reference>